<dbReference type="Gene3D" id="3.30.450.20">
    <property type="entry name" value="PAS domain"/>
    <property type="match status" value="1"/>
</dbReference>
<keyword evidence="6 11" id="KW-0472">Membrane</keyword>
<dbReference type="GO" id="GO:0006935">
    <property type="term" value="P:chemotaxis"/>
    <property type="evidence" value="ECO:0007669"/>
    <property type="project" value="InterPro"/>
</dbReference>
<evidence type="ECO:0000313" key="16">
    <source>
        <dbReference type="Proteomes" id="UP000275461"/>
    </source>
</evidence>
<evidence type="ECO:0000259" key="12">
    <source>
        <dbReference type="PROSITE" id="PS50111"/>
    </source>
</evidence>
<dbReference type="PROSITE" id="PS50885">
    <property type="entry name" value="HAMP"/>
    <property type="match status" value="1"/>
</dbReference>
<comment type="similarity">
    <text evidence="8">Belongs to the methyl-accepting chemotaxis (MCP) protein family.</text>
</comment>
<dbReference type="PROSITE" id="PS50192">
    <property type="entry name" value="T_SNARE"/>
    <property type="match status" value="1"/>
</dbReference>
<protein>
    <submittedName>
        <fullName evidence="15">Methyl-accepting chemotaxis sensory transducer with Cache sensor</fullName>
    </submittedName>
</protein>
<dbReference type="OrthoDB" id="9781845at2"/>
<dbReference type="PANTHER" id="PTHR32089:SF119">
    <property type="entry name" value="METHYL-ACCEPTING CHEMOTAXIS PROTEIN CTPL"/>
    <property type="match status" value="1"/>
</dbReference>
<dbReference type="RefSeq" id="WP_121442692.1">
    <property type="nucleotide sequence ID" value="NZ_RCDA01000003.1"/>
</dbReference>
<dbReference type="SMART" id="SM00283">
    <property type="entry name" value="MA"/>
    <property type="match status" value="1"/>
</dbReference>
<dbReference type="GO" id="GO:0004888">
    <property type="term" value="F:transmembrane signaling receptor activity"/>
    <property type="evidence" value="ECO:0007669"/>
    <property type="project" value="InterPro"/>
</dbReference>
<evidence type="ECO:0000259" key="13">
    <source>
        <dbReference type="PROSITE" id="PS50192"/>
    </source>
</evidence>
<keyword evidence="5 11" id="KW-1133">Transmembrane helix</keyword>
<keyword evidence="16" id="KW-1185">Reference proteome</keyword>
<evidence type="ECO:0000256" key="3">
    <source>
        <dbReference type="ARBA" id="ARBA00022519"/>
    </source>
</evidence>
<dbReference type="Pfam" id="PF17200">
    <property type="entry name" value="sCache_2"/>
    <property type="match status" value="1"/>
</dbReference>
<dbReference type="InterPro" id="IPR004090">
    <property type="entry name" value="Chemotax_Me-accpt_rcpt"/>
</dbReference>
<feature type="coiled-coil region" evidence="10">
    <location>
        <begin position="473"/>
        <end position="539"/>
    </location>
</feature>
<dbReference type="PROSITE" id="PS50111">
    <property type="entry name" value="CHEMOTAXIS_TRANSDUC_2"/>
    <property type="match status" value="1"/>
</dbReference>
<dbReference type="PANTHER" id="PTHR32089">
    <property type="entry name" value="METHYL-ACCEPTING CHEMOTAXIS PROTEIN MCPB"/>
    <property type="match status" value="1"/>
</dbReference>
<dbReference type="Pfam" id="PF00015">
    <property type="entry name" value="MCPsignal"/>
    <property type="match status" value="1"/>
</dbReference>
<evidence type="ECO:0000256" key="8">
    <source>
        <dbReference type="ARBA" id="ARBA00029447"/>
    </source>
</evidence>
<evidence type="ECO:0000256" key="10">
    <source>
        <dbReference type="SAM" id="Coils"/>
    </source>
</evidence>
<organism evidence="15 16">
    <name type="scientific">Alkalispirillum mobile</name>
    <dbReference type="NCBI Taxonomy" id="85925"/>
    <lineage>
        <taxon>Bacteria</taxon>
        <taxon>Pseudomonadati</taxon>
        <taxon>Pseudomonadota</taxon>
        <taxon>Gammaproteobacteria</taxon>
        <taxon>Chromatiales</taxon>
        <taxon>Ectothiorhodospiraceae</taxon>
        <taxon>Alkalispirillum</taxon>
    </lineage>
</organism>
<comment type="caution">
    <text evidence="15">The sequence shown here is derived from an EMBL/GenBank/DDBJ whole genome shotgun (WGS) entry which is preliminary data.</text>
</comment>
<keyword evidence="10" id="KW-0175">Coiled coil</keyword>
<keyword evidence="2" id="KW-1003">Cell membrane</keyword>
<evidence type="ECO:0000256" key="1">
    <source>
        <dbReference type="ARBA" id="ARBA00004429"/>
    </source>
</evidence>
<dbReference type="FunFam" id="1.10.287.950:FF:000001">
    <property type="entry name" value="Methyl-accepting chemotaxis sensory transducer"/>
    <property type="match status" value="1"/>
</dbReference>
<feature type="transmembrane region" description="Helical" evidence="11">
    <location>
        <begin position="12"/>
        <end position="31"/>
    </location>
</feature>
<dbReference type="PRINTS" id="PR00260">
    <property type="entry name" value="CHEMTRNSDUCR"/>
</dbReference>
<keyword evidence="7 9" id="KW-0807">Transducer</keyword>
<dbReference type="InterPro" id="IPR003660">
    <property type="entry name" value="HAMP_dom"/>
</dbReference>
<dbReference type="InterPro" id="IPR033480">
    <property type="entry name" value="sCache_2"/>
</dbReference>
<dbReference type="AlphaFoldDB" id="A0A498C7R6"/>
<feature type="domain" description="Methyl-accepting transducer" evidence="12">
    <location>
        <begin position="273"/>
        <end position="509"/>
    </location>
</feature>
<dbReference type="SUPFAM" id="SSF58104">
    <property type="entry name" value="Methyl-accepting chemotaxis protein (MCP) signaling domain"/>
    <property type="match status" value="1"/>
</dbReference>
<dbReference type="CDD" id="cd06225">
    <property type="entry name" value="HAMP"/>
    <property type="match status" value="1"/>
</dbReference>
<evidence type="ECO:0000256" key="7">
    <source>
        <dbReference type="ARBA" id="ARBA00023224"/>
    </source>
</evidence>
<sequence>MVTFLRNTGIRLRIWLLLALAILVLAANILYSNVHLYGSLQHEKLAQVDSVVDTAMHVLEHYHEREQAGALSRDEAQELAQDALRRIRYLENDYLWINDSHPRMVMHPIDPDLEGQTLRTYEDSEGKRFFVPFTEQVVQHGSGEIRYQWPRPGETDPEEKLSGGQYFEPWDWVVASGIYVADINDEVAGEVTSQVAIGIVLSGLLLMIGGVVARSITQPLERTAQVIDEIAEPPVALSTRLEAEGRDELTRMARSMNNLMEVLQQPVSRVQQASTQLRDAAEAMSEDTDQLKEGVHHQQNETEQLATAMNEMVATVQEVARNASTAADSARQADQETGNGQEVVSRTRNAIEAMANELQHTRGAVERLAADSDNIGTVLDVINGIAEQTNLLALNAAIEAARAGDHGRGFAVVADEVRTLASRTQESTREIQEIIGRLQEGTEAAVQAMKTSADRAHKTVETSGETGEALDAITQAVATINEMNDQIASAAEEQASTAEEINRNVIDIRDVGERSGQSLNRTNEAAESLRQLARKLTESVADLRS</sequence>
<dbReference type="CDD" id="cd18774">
    <property type="entry name" value="PDC2_HK_sensor"/>
    <property type="match status" value="1"/>
</dbReference>
<evidence type="ECO:0000256" key="6">
    <source>
        <dbReference type="ARBA" id="ARBA00023136"/>
    </source>
</evidence>
<keyword evidence="3" id="KW-0997">Cell inner membrane</keyword>
<reference evidence="15 16" key="1">
    <citation type="submission" date="2018-10" db="EMBL/GenBank/DDBJ databases">
        <title>Genomic Encyclopedia of Type Strains, Phase IV (KMG-IV): sequencing the most valuable type-strain genomes for metagenomic binning, comparative biology and taxonomic classification.</title>
        <authorList>
            <person name="Goeker M."/>
        </authorList>
    </citation>
    <scope>NUCLEOTIDE SEQUENCE [LARGE SCALE GENOMIC DNA]</scope>
    <source>
        <strain evidence="15 16">DSM 12769</strain>
    </source>
</reference>
<evidence type="ECO:0000256" key="9">
    <source>
        <dbReference type="PROSITE-ProRule" id="PRU00284"/>
    </source>
</evidence>
<gene>
    <name evidence="15" type="ORF">DFR31_2170</name>
</gene>
<feature type="domain" description="T-SNARE coiled-coil homology" evidence="13">
    <location>
        <begin position="460"/>
        <end position="522"/>
    </location>
</feature>
<dbReference type="Pfam" id="PF00672">
    <property type="entry name" value="HAMP"/>
    <property type="match status" value="1"/>
</dbReference>
<comment type="subcellular location">
    <subcellularLocation>
        <location evidence="1">Cell inner membrane</location>
        <topology evidence="1">Multi-pass membrane protein</topology>
    </subcellularLocation>
</comment>
<dbReference type="CDD" id="cd11386">
    <property type="entry name" value="MCP_signal"/>
    <property type="match status" value="1"/>
</dbReference>
<dbReference type="InterPro" id="IPR004089">
    <property type="entry name" value="MCPsignal_dom"/>
</dbReference>
<feature type="domain" description="HAMP" evidence="14">
    <location>
        <begin position="214"/>
        <end position="268"/>
    </location>
</feature>
<dbReference type="Gene3D" id="1.10.287.950">
    <property type="entry name" value="Methyl-accepting chemotaxis protein"/>
    <property type="match status" value="1"/>
</dbReference>
<evidence type="ECO:0000259" key="14">
    <source>
        <dbReference type="PROSITE" id="PS50885"/>
    </source>
</evidence>
<evidence type="ECO:0000256" key="4">
    <source>
        <dbReference type="ARBA" id="ARBA00022692"/>
    </source>
</evidence>
<dbReference type="GO" id="GO:0005886">
    <property type="term" value="C:plasma membrane"/>
    <property type="evidence" value="ECO:0007669"/>
    <property type="project" value="UniProtKB-SubCell"/>
</dbReference>
<dbReference type="GO" id="GO:0007165">
    <property type="term" value="P:signal transduction"/>
    <property type="evidence" value="ECO:0007669"/>
    <property type="project" value="UniProtKB-KW"/>
</dbReference>
<dbReference type="Proteomes" id="UP000275461">
    <property type="component" value="Unassembled WGS sequence"/>
</dbReference>
<evidence type="ECO:0000313" key="15">
    <source>
        <dbReference type="EMBL" id="RLK48291.1"/>
    </source>
</evidence>
<evidence type="ECO:0000256" key="2">
    <source>
        <dbReference type="ARBA" id="ARBA00022475"/>
    </source>
</evidence>
<keyword evidence="4 11" id="KW-0812">Transmembrane</keyword>
<evidence type="ECO:0000256" key="5">
    <source>
        <dbReference type="ARBA" id="ARBA00022989"/>
    </source>
</evidence>
<dbReference type="SMART" id="SM00304">
    <property type="entry name" value="HAMP"/>
    <property type="match status" value="3"/>
</dbReference>
<dbReference type="EMBL" id="RCDA01000003">
    <property type="protein sequence ID" value="RLK48291.1"/>
    <property type="molecule type" value="Genomic_DNA"/>
</dbReference>
<accession>A0A498C7R6</accession>
<dbReference type="InterPro" id="IPR000727">
    <property type="entry name" value="T_SNARE_dom"/>
</dbReference>
<evidence type="ECO:0000256" key="11">
    <source>
        <dbReference type="SAM" id="Phobius"/>
    </source>
</evidence>
<dbReference type="SMART" id="SM01049">
    <property type="entry name" value="Cache_2"/>
    <property type="match status" value="1"/>
</dbReference>
<proteinExistence type="inferred from homology"/>
<name>A0A498C7R6_9GAMM</name>